<evidence type="ECO:0000256" key="1">
    <source>
        <dbReference type="ARBA" id="ARBA00004123"/>
    </source>
</evidence>
<name>A0AAW1RHJ6_9CHLO</name>
<dbReference type="GO" id="GO:0042753">
    <property type="term" value="P:positive regulation of circadian rhythm"/>
    <property type="evidence" value="ECO:0007669"/>
    <property type="project" value="InterPro"/>
</dbReference>
<sequence>MNAATEPADVSGGAEQDPASDSAVAWPGYEKFGTVQDILDQNKILINEINANHEAQNPQGLARNVILIRELNSNISKVVDHYKDLSASFQEFSPEEDMEPAAPKEE</sequence>
<gene>
    <name evidence="7" type="ORF">WJX74_008884</name>
</gene>
<evidence type="ECO:0000256" key="4">
    <source>
        <dbReference type="ARBA" id="ARBA00023242"/>
    </source>
</evidence>
<comment type="caution">
    <text evidence="7">The sequence shown here is derived from an EMBL/GenBank/DDBJ whole genome shotgun (WGS) entry which is preliminary data.</text>
</comment>
<accession>A0AAW1RHJ6</accession>
<comment type="subcellular location">
    <subcellularLocation>
        <location evidence="1">Nucleus</location>
    </subcellularLocation>
</comment>
<keyword evidence="3" id="KW-0090">Biological rhythms</keyword>
<feature type="region of interest" description="Disordered" evidence="5">
    <location>
        <begin position="1"/>
        <end position="24"/>
    </location>
</feature>
<dbReference type="Proteomes" id="UP001438707">
    <property type="component" value="Unassembled WGS sequence"/>
</dbReference>
<dbReference type="InterPro" id="IPR040462">
    <property type="entry name" value="EARLY_FLOWERING_4"/>
</dbReference>
<dbReference type="Pfam" id="PF07011">
    <property type="entry name" value="Elf4"/>
    <property type="match status" value="1"/>
</dbReference>
<proteinExistence type="inferred from homology"/>
<evidence type="ECO:0000256" key="2">
    <source>
        <dbReference type="ARBA" id="ARBA00009514"/>
    </source>
</evidence>
<dbReference type="GO" id="GO:0005634">
    <property type="term" value="C:nucleus"/>
    <property type="evidence" value="ECO:0007669"/>
    <property type="project" value="UniProtKB-SubCell"/>
</dbReference>
<keyword evidence="8" id="KW-1185">Reference proteome</keyword>
<comment type="similarity">
    <text evidence="2">Belongs to the EARLY FLOWERING 4 family.</text>
</comment>
<protein>
    <recommendedName>
        <fullName evidence="6">Protein EARLY FLOWERING 4 domain-containing protein</fullName>
    </recommendedName>
</protein>
<organism evidence="7 8">
    <name type="scientific">Apatococcus lobatus</name>
    <dbReference type="NCBI Taxonomy" id="904363"/>
    <lineage>
        <taxon>Eukaryota</taxon>
        <taxon>Viridiplantae</taxon>
        <taxon>Chlorophyta</taxon>
        <taxon>core chlorophytes</taxon>
        <taxon>Trebouxiophyceae</taxon>
        <taxon>Chlorellales</taxon>
        <taxon>Chlorellaceae</taxon>
        <taxon>Apatococcus</taxon>
    </lineage>
</organism>
<keyword evidence="4" id="KW-0539">Nucleus</keyword>
<dbReference type="PANTHER" id="PTHR33469">
    <property type="entry name" value="PROTEIN ELF4-LIKE 4"/>
    <property type="match status" value="1"/>
</dbReference>
<evidence type="ECO:0000256" key="5">
    <source>
        <dbReference type="SAM" id="MobiDB-lite"/>
    </source>
</evidence>
<reference evidence="7 8" key="1">
    <citation type="journal article" date="2024" name="Nat. Commun.">
        <title>Phylogenomics reveals the evolutionary origins of lichenization in chlorophyte algae.</title>
        <authorList>
            <person name="Puginier C."/>
            <person name="Libourel C."/>
            <person name="Otte J."/>
            <person name="Skaloud P."/>
            <person name="Haon M."/>
            <person name="Grisel S."/>
            <person name="Petersen M."/>
            <person name="Berrin J.G."/>
            <person name="Delaux P.M."/>
            <person name="Dal Grande F."/>
            <person name="Keller J."/>
        </authorList>
    </citation>
    <scope>NUCLEOTIDE SEQUENCE [LARGE SCALE GENOMIC DNA]</scope>
    <source>
        <strain evidence="7 8">SAG 2145</strain>
    </source>
</reference>
<dbReference type="AlphaFoldDB" id="A0AAW1RHJ6"/>
<dbReference type="GO" id="GO:0048511">
    <property type="term" value="P:rhythmic process"/>
    <property type="evidence" value="ECO:0007669"/>
    <property type="project" value="UniProtKB-KW"/>
</dbReference>
<evidence type="ECO:0000313" key="7">
    <source>
        <dbReference type="EMBL" id="KAK9833163.1"/>
    </source>
</evidence>
<dbReference type="InterPro" id="IPR009741">
    <property type="entry name" value="EARLY_FLOWERING_4_dom"/>
</dbReference>
<dbReference type="PANTHER" id="PTHR33469:SF16">
    <property type="entry name" value="PROTEIN ELF4-LIKE 4"/>
    <property type="match status" value="1"/>
</dbReference>
<evidence type="ECO:0000256" key="3">
    <source>
        <dbReference type="ARBA" id="ARBA00023108"/>
    </source>
</evidence>
<feature type="domain" description="Protein EARLY FLOWERING 4" evidence="6">
    <location>
        <begin position="30"/>
        <end position="92"/>
    </location>
</feature>
<dbReference type="EMBL" id="JALJOS010000011">
    <property type="protein sequence ID" value="KAK9833163.1"/>
    <property type="molecule type" value="Genomic_DNA"/>
</dbReference>
<evidence type="ECO:0000259" key="6">
    <source>
        <dbReference type="Pfam" id="PF07011"/>
    </source>
</evidence>
<evidence type="ECO:0000313" key="8">
    <source>
        <dbReference type="Proteomes" id="UP001438707"/>
    </source>
</evidence>